<reference evidence="4 5" key="1">
    <citation type="journal article" date="2009" name="Appl. Environ. Microbiol.">
        <title>Three genomes from the phylum Acidobacteria provide insight into the lifestyles of these microorganisms in soils.</title>
        <authorList>
            <person name="Ward N.L."/>
            <person name="Challacombe J.F."/>
            <person name="Janssen P.H."/>
            <person name="Henrissat B."/>
            <person name="Coutinho P.M."/>
            <person name="Wu M."/>
            <person name="Xie G."/>
            <person name="Haft D.H."/>
            <person name="Sait M."/>
            <person name="Badger J."/>
            <person name="Barabote R.D."/>
            <person name="Bradley B."/>
            <person name="Brettin T.S."/>
            <person name="Brinkac L.M."/>
            <person name="Bruce D."/>
            <person name="Creasy T."/>
            <person name="Daugherty S.C."/>
            <person name="Davidsen T.M."/>
            <person name="DeBoy R.T."/>
            <person name="Detter J.C."/>
            <person name="Dodson R.J."/>
            <person name="Durkin A.S."/>
            <person name="Ganapathy A."/>
            <person name="Gwinn-Giglio M."/>
            <person name="Han C.S."/>
            <person name="Khouri H."/>
            <person name="Kiss H."/>
            <person name="Kothari S.P."/>
            <person name="Madupu R."/>
            <person name="Nelson K.E."/>
            <person name="Nelson W.C."/>
            <person name="Paulsen I."/>
            <person name="Penn K."/>
            <person name="Ren Q."/>
            <person name="Rosovitz M.J."/>
            <person name="Selengut J.D."/>
            <person name="Shrivastava S."/>
            <person name="Sullivan S.A."/>
            <person name="Tapia R."/>
            <person name="Thompson L.S."/>
            <person name="Watkins K.L."/>
            <person name="Yang Q."/>
            <person name="Yu C."/>
            <person name="Zafar N."/>
            <person name="Zhou L."/>
            <person name="Kuske C.R."/>
        </authorList>
    </citation>
    <scope>NUCLEOTIDE SEQUENCE [LARGE SCALE GENOMIC DNA]</scope>
    <source>
        <strain evidence="4 5">Ellin345</strain>
    </source>
</reference>
<evidence type="ECO:0000313" key="4">
    <source>
        <dbReference type="EMBL" id="ABF41836.1"/>
    </source>
</evidence>
<dbReference type="KEGG" id="aba:Acid345_2835"/>
<evidence type="ECO:0000256" key="1">
    <source>
        <dbReference type="ARBA" id="ARBA00022603"/>
    </source>
</evidence>
<dbReference type="Gene3D" id="3.40.50.150">
    <property type="entry name" value="Vaccinia Virus protein VP39"/>
    <property type="match status" value="1"/>
</dbReference>
<gene>
    <name evidence="4" type="ordered locus">Acid345_2835</name>
</gene>
<name>Q1IMR4_KORVE</name>
<dbReference type="OrthoDB" id="5289726at2"/>
<dbReference type="EnsemblBacteria" id="ABF41836">
    <property type="protein sequence ID" value="ABF41836"/>
    <property type="gene ID" value="Acid345_2835"/>
</dbReference>
<accession>Q1IMR4</accession>
<dbReference type="STRING" id="204669.Acid345_2835"/>
<dbReference type="Proteomes" id="UP000002432">
    <property type="component" value="Chromosome"/>
</dbReference>
<dbReference type="PIRSF" id="PIRSF018005">
    <property type="entry name" value="UCP018005"/>
    <property type="match status" value="1"/>
</dbReference>
<dbReference type="InterPro" id="IPR029063">
    <property type="entry name" value="SAM-dependent_MTases_sf"/>
</dbReference>
<dbReference type="InterPro" id="IPR051128">
    <property type="entry name" value="EgtD_Methyltrsf_superfamily"/>
</dbReference>
<feature type="domain" description="Histidine-specific methyltransferase SAM-dependent" evidence="3">
    <location>
        <begin position="14"/>
        <end position="317"/>
    </location>
</feature>
<keyword evidence="1" id="KW-0489">Methyltransferase</keyword>
<keyword evidence="5" id="KW-1185">Reference proteome</keyword>
<sequence length="318" mass="35539">MHVRLQEPKLSPIADDVMSGLTRNPKTLSPKLFYDARGSELFDQITELQEYYPTATERKIFRDNAADIVAQAAACTAAVELGAGSASKTVLLLDALMKAGEPITYYPVDVSASALDACGVRMQQLLPKLQVVPKVLDFTQGMPQFRRIAGRKLFLFIGSSIGNFEPLEAGLFLKQVRSSMNQGDALLLGTDMRKSPDVLIPAYDDSEGVTAEFNKNVLVRLNRELNADFDVDQFAHRIVWNDELSRIEMHLESLRRQSVSLGALDLDIEFRKGETIHTENSYKFTMPMVHAIAENGGLSVERTWSDTKEWFTVHLLRA</sequence>
<evidence type="ECO:0000256" key="2">
    <source>
        <dbReference type="ARBA" id="ARBA00022679"/>
    </source>
</evidence>
<evidence type="ECO:0000259" key="3">
    <source>
        <dbReference type="Pfam" id="PF10017"/>
    </source>
</evidence>
<dbReference type="Pfam" id="PF10017">
    <property type="entry name" value="Methyltransf_33"/>
    <property type="match status" value="1"/>
</dbReference>
<dbReference type="InterPro" id="IPR035094">
    <property type="entry name" value="EgtD"/>
</dbReference>
<dbReference type="NCBIfam" id="TIGR03438">
    <property type="entry name" value="egtD_ergothio"/>
    <property type="match status" value="1"/>
</dbReference>
<dbReference type="InterPro" id="IPR019257">
    <property type="entry name" value="MeTrfase_dom"/>
</dbReference>
<dbReference type="GO" id="GO:0032259">
    <property type="term" value="P:methylation"/>
    <property type="evidence" value="ECO:0007669"/>
    <property type="project" value="UniProtKB-KW"/>
</dbReference>
<evidence type="ECO:0000313" key="5">
    <source>
        <dbReference type="Proteomes" id="UP000002432"/>
    </source>
</evidence>
<dbReference type="PANTHER" id="PTHR43397">
    <property type="entry name" value="ERGOTHIONEINE BIOSYNTHESIS PROTEIN 1"/>
    <property type="match status" value="1"/>
</dbReference>
<organism evidence="4 5">
    <name type="scientific">Koribacter versatilis (strain Ellin345)</name>
    <dbReference type="NCBI Taxonomy" id="204669"/>
    <lineage>
        <taxon>Bacteria</taxon>
        <taxon>Pseudomonadati</taxon>
        <taxon>Acidobacteriota</taxon>
        <taxon>Terriglobia</taxon>
        <taxon>Terriglobales</taxon>
        <taxon>Candidatus Korobacteraceae</taxon>
        <taxon>Candidatus Korobacter</taxon>
    </lineage>
</organism>
<dbReference type="RefSeq" id="WP_011523637.1">
    <property type="nucleotide sequence ID" value="NC_008009.1"/>
</dbReference>
<protein>
    <recommendedName>
        <fullName evidence="3">Histidine-specific methyltransferase SAM-dependent domain-containing protein</fullName>
    </recommendedName>
</protein>
<dbReference type="HOGENOM" id="CLU_049766_1_0_0"/>
<keyword evidence="2" id="KW-0808">Transferase</keyword>
<dbReference type="eggNOG" id="COG4301">
    <property type="taxonomic scope" value="Bacteria"/>
</dbReference>
<dbReference type="PANTHER" id="PTHR43397:SF1">
    <property type="entry name" value="ERGOTHIONEINE BIOSYNTHESIS PROTEIN 1"/>
    <property type="match status" value="1"/>
</dbReference>
<proteinExistence type="predicted"/>
<dbReference type="AlphaFoldDB" id="Q1IMR4"/>
<dbReference type="EMBL" id="CP000360">
    <property type="protein sequence ID" value="ABF41836.1"/>
    <property type="molecule type" value="Genomic_DNA"/>
</dbReference>
<dbReference type="InterPro" id="IPR017804">
    <property type="entry name" value="MeTrfase_EgtD-like"/>
</dbReference>
<dbReference type="GO" id="GO:0008168">
    <property type="term" value="F:methyltransferase activity"/>
    <property type="evidence" value="ECO:0007669"/>
    <property type="project" value="UniProtKB-KW"/>
</dbReference>